<dbReference type="SMART" id="SM00670">
    <property type="entry name" value="PINc"/>
    <property type="match status" value="1"/>
</dbReference>
<feature type="transmembrane region" description="Helical" evidence="5">
    <location>
        <begin position="42"/>
        <end position="61"/>
    </location>
</feature>
<dbReference type="InterPro" id="IPR052041">
    <property type="entry name" value="Nucleic_acid_metab_PIN/TRAM"/>
</dbReference>
<dbReference type="EMBL" id="JAFIRA010000058">
    <property type="protein sequence ID" value="MCJ2544339.1"/>
    <property type="molecule type" value="Genomic_DNA"/>
</dbReference>
<evidence type="ECO:0000256" key="4">
    <source>
        <dbReference type="ARBA" id="ARBA00022842"/>
    </source>
</evidence>
<keyword evidence="8" id="KW-1185">Reference proteome</keyword>
<dbReference type="InterPro" id="IPR029060">
    <property type="entry name" value="PIN-like_dom_sf"/>
</dbReference>
<keyword evidence="5" id="KW-0812">Transmembrane</keyword>
<name>A0ABT0CEY2_THEVL</name>
<sequence>MLDALLITIFMLAGAGLGFYGLDLLPPAVTQGANIEGARIVTSGFGVLAGLVLGSIVRWSYRRFEANVRSLPPDVLITRSVGLVIGLVIANLAMAPVYLLPLPQELNNFIEPLASVFFSLAFAYLGVSLADTHGPSLLRLFNPNYALQAALWAEGNVVAASAKVLDTSSIIDGRLAQLIETGFLEGTLVVPRFVLAELQTIADKADAQKRERGRKGLDTLQALRQAYPERFVIHETDYPDLATVDDKLIRLTQTVGGTLLTTDFNLKKVAMVQDVKVLNVNELAEALRPLYIAGDSLDIKITREGKEPGQGVGYLDDGTMVVVEEGQRSLGKTRSVVVTSAIQTSAGRMIFARLNSAGTAASSPPSVKA</sequence>
<dbReference type="PROSITE" id="PS50926">
    <property type="entry name" value="TRAM"/>
    <property type="match status" value="1"/>
</dbReference>
<dbReference type="SUPFAM" id="SSF88723">
    <property type="entry name" value="PIN domain-like"/>
    <property type="match status" value="1"/>
</dbReference>
<evidence type="ECO:0000256" key="5">
    <source>
        <dbReference type="SAM" id="Phobius"/>
    </source>
</evidence>
<keyword evidence="5" id="KW-1133">Transmembrane helix</keyword>
<evidence type="ECO:0000313" key="7">
    <source>
        <dbReference type="EMBL" id="MCJ2544339.1"/>
    </source>
</evidence>
<proteinExistence type="predicted"/>
<evidence type="ECO:0000256" key="3">
    <source>
        <dbReference type="ARBA" id="ARBA00022801"/>
    </source>
</evidence>
<evidence type="ECO:0000256" key="2">
    <source>
        <dbReference type="ARBA" id="ARBA00022722"/>
    </source>
</evidence>
<dbReference type="Gene3D" id="3.40.50.1010">
    <property type="entry name" value="5'-nuclease"/>
    <property type="match status" value="1"/>
</dbReference>
<keyword evidence="2" id="KW-0540">Nuclease</keyword>
<dbReference type="Proteomes" id="UP000830835">
    <property type="component" value="Unassembled WGS sequence"/>
</dbReference>
<comment type="caution">
    <text evidence="7">The sequence shown here is derived from an EMBL/GenBank/DDBJ whole genome shotgun (WGS) entry which is preliminary data.</text>
</comment>
<dbReference type="InterPro" id="IPR002792">
    <property type="entry name" value="TRAM_dom"/>
</dbReference>
<protein>
    <submittedName>
        <fullName evidence="7">PIN/TRAM domain-containing protein</fullName>
    </submittedName>
</protein>
<gene>
    <name evidence="7" type="ORF">JX360_15740</name>
</gene>
<feature type="transmembrane region" description="Helical" evidence="5">
    <location>
        <begin position="81"/>
        <end position="100"/>
    </location>
</feature>
<dbReference type="CDD" id="cd09877">
    <property type="entry name" value="PIN_YacL-like"/>
    <property type="match status" value="1"/>
</dbReference>
<keyword evidence="5" id="KW-0472">Membrane</keyword>
<dbReference type="InterPro" id="IPR002716">
    <property type="entry name" value="PIN_dom"/>
</dbReference>
<dbReference type="PANTHER" id="PTHR11603">
    <property type="entry name" value="AAA FAMILY ATPASE"/>
    <property type="match status" value="1"/>
</dbReference>
<comment type="cofactor">
    <cofactor evidence="1">
        <name>Mg(2+)</name>
        <dbReference type="ChEBI" id="CHEBI:18420"/>
    </cofactor>
</comment>
<keyword evidence="3" id="KW-0378">Hydrolase</keyword>
<keyword evidence="4" id="KW-0460">Magnesium</keyword>
<dbReference type="Pfam" id="PF01938">
    <property type="entry name" value="TRAM"/>
    <property type="match status" value="1"/>
</dbReference>
<dbReference type="RefSeq" id="WP_244352809.1">
    <property type="nucleotide sequence ID" value="NZ_JAFIRA010000058.1"/>
</dbReference>
<evidence type="ECO:0000313" key="8">
    <source>
        <dbReference type="Proteomes" id="UP000830835"/>
    </source>
</evidence>
<evidence type="ECO:0000259" key="6">
    <source>
        <dbReference type="PROSITE" id="PS50926"/>
    </source>
</evidence>
<evidence type="ECO:0000256" key="1">
    <source>
        <dbReference type="ARBA" id="ARBA00001946"/>
    </source>
</evidence>
<organism evidence="7 8">
    <name type="scientific">Thermostichus vulcanus str. 'Rupite'</name>
    <dbReference type="NCBI Taxonomy" id="2813851"/>
    <lineage>
        <taxon>Bacteria</taxon>
        <taxon>Bacillati</taxon>
        <taxon>Cyanobacteriota</taxon>
        <taxon>Cyanophyceae</taxon>
        <taxon>Thermostichales</taxon>
        <taxon>Thermostichaceae</taxon>
        <taxon>Thermostichus</taxon>
    </lineage>
</organism>
<dbReference type="PANTHER" id="PTHR11603:SF147">
    <property type="entry name" value="MEMBRANE PROTEIN"/>
    <property type="match status" value="1"/>
</dbReference>
<reference evidence="7" key="1">
    <citation type="submission" date="2021-02" db="EMBL/GenBank/DDBJ databases">
        <title>The CRISPR/cas machinery reduction and long-range gene transfer in the hot spring cyanobacterium Synechococcus.</title>
        <authorList>
            <person name="Dvorak P."/>
            <person name="Jahodarova E."/>
            <person name="Hasler P."/>
            <person name="Poulickova A."/>
        </authorList>
    </citation>
    <scope>NUCLEOTIDE SEQUENCE</scope>
    <source>
        <strain evidence="7">Rupite</strain>
    </source>
</reference>
<accession>A0ABT0CEY2</accession>
<feature type="domain" description="TRAM" evidence="6">
    <location>
        <begin position="290"/>
        <end position="351"/>
    </location>
</feature>